<dbReference type="Proteomes" id="UP000054715">
    <property type="component" value="Unassembled WGS sequence"/>
</dbReference>
<accession>A0A0W0UFV2</accession>
<reference evidence="3 5" key="2">
    <citation type="submission" date="2016-05" db="EMBL/GenBank/DDBJ databases">
        <authorList>
            <person name="Prochazka B."/>
            <person name="Indra A."/>
            <person name="Hasenberger P."/>
            <person name="Blaschitz M."/>
            <person name="Wagner L."/>
            <person name="Wewalka G."/>
            <person name="Sorschag S."/>
            <person name="Schmid D."/>
            <person name="Ruppitsch W."/>
        </authorList>
    </citation>
    <scope>NUCLEOTIDE SEQUENCE [LARGE SCALE GENOMIC DNA]</scope>
    <source>
        <strain evidence="3 5">974010_12</strain>
    </source>
</reference>
<name>A0A0W0UFV2_9GAMM</name>
<comment type="caution">
    <text evidence="2">The sequence shown here is derived from an EMBL/GenBank/DDBJ whole genome shotgun (WGS) entry which is preliminary data.</text>
</comment>
<evidence type="ECO:0000313" key="5">
    <source>
        <dbReference type="Proteomes" id="UP000093336"/>
    </source>
</evidence>
<evidence type="ECO:0000313" key="4">
    <source>
        <dbReference type="Proteomes" id="UP000054715"/>
    </source>
</evidence>
<dbReference type="EMBL" id="LNYG01000013">
    <property type="protein sequence ID" value="KTD06714.1"/>
    <property type="molecule type" value="Genomic_DNA"/>
</dbReference>
<dbReference type="STRING" id="455.Ljam_0909"/>
<dbReference type="OrthoDB" id="5637144at2"/>
<gene>
    <name evidence="3" type="ORF">A8135_14530</name>
    <name evidence="2" type="ORF">Ljam_0909</name>
</gene>
<keyword evidence="1" id="KW-0472">Membrane</keyword>
<feature type="transmembrane region" description="Helical" evidence="1">
    <location>
        <begin position="41"/>
        <end position="60"/>
    </location>
</feature>
<evidence type="ECO:0000313" key="2">
    <source>
        <dbReference type="EMBL" id="KTD06714.1"/>
    </source>
</evidence>
<protein>
    <submittedName>
        <fullName evidence="2">Uncharacterized protein</fullName>
    </submittedName>
</protein>
<keyword evidence="1" id="KW-0812">Transmembrane</keyword>
<dbReference type="AlphaFoldDB" id="A0A0W0UFV2"/>
<dbReference type="Proteomes" id="UP000093336">
    <property type="component" value="Unassembled WGS sequence"/>
</dbReference>
<sequence length="153" mass="16773">MAKGIPAILNDDQFTPLQNRFFTVFKPIQATKRLGGKHSDFLAYLVNPVIDVLLIPGFLLDVAISLTNMVISFVNALHVWSHNQQSTPNLADSKTRSELWDMKEHFVNAVASLLSAVLNPIFSLLSLVTRPVASLVTAVAEACDECSSASHRI</sequence>
<reference evidence="2 4" key="1">
    <citation type="submission" date="2015-11" db="EMBL/GenBank/DDBJ databases">
        <title>Genomic analysis of 38 Legionella species identifies large and diverse effector repertoires.</title>
        <authorList>
            <person name="Burstein D."/>
            <person name="Amaro F."/>
            <person name="Zusman T."/>
            <person name="Lifshitz Z."/>
            <person name="Cohen O."/>
            <person name="Gilbert J.A."/>
            <person name="Pupko T."/>
            <person name="Shuman H.A."/>
            <person name="Segal G."/>
        </authorList>
    </citation>
    <scope>NUCLEOTIDE SEQUENCE [LARGE SCALE GENOMIC DNA]</scope>
    <source>
        <strain evidence="2 4">JA-26-G1-E2</strain>
    </source>
</reference>
<evidence type="ECO:0000256" key="1">
    <source>
        <dbReference type="SAM" id="Phobius"/>
    </source>
</evidence>
<dbReference type="RefSeq" id="WP_058448954.1">
    <property type="nucleotide sequence ID" value="NZ_CAAAJF010000012.1"/>
</dbReference>
<evidence type="ECO:0000313" key="3">
    <source>
        <dbReference type="EMBL" id="OCH97381.1"/>
    </source>
</evidence>
<keyword evidence="1" id="KW-1133">Transmembrane helix</keyword>
<dbReference type="PATRIC" id="fig|455.5.peg.966"/>
<proteinExistence type="predicted"/>
<feature type="transmembrane region" description="Helical" evidence="1">
    <location>
        <begin position="106"/>
        <end position="128"/>
    </location>
</feature>
<keyword evidence="5" id="KW-1185">Reference proteome</keyword>
<organism evidence="2 4">
    <name type="scientific">Legionella jamestowniensis</name>
    <dbReference type="NCBI Taxonomy" id="455"/>
    <lineage>
        <taxon>Bacteria</taxon>
        <taxon>Pseudomonadati</taxon>
        <taxon>Pseudomonadota</taxon>
        <taxon>Gammaproteobacteria</taxon>
        <taxon>Legionellales</taxon>
        <taxon>Legionellaceae</taxon>
        <taxon>Legionella</taxon>
    </lineage>
</organism>
<dbReference type="EMBL" id="LYOZ01000039">
    <property type="protein sequence ID" value="OCH97381.1"/>
    <property type="molecule type" value="Genomic_DNA"/>
</dbReference>